<evidence type="ECO:0000313" key="2">
    <source>
        <dbReference type="EMBL" id="MFB9346921.1"/>
    </source>
</evidence>
<evidence type="ECO:0000313" key="3">
    <source>
        <dbReference type="Proteomes" id="UP001589753"/>
    </source>
</evidence>
<feature type="compositionally biased region" description="Pro residues" evidence="1">
    <location>
        <begin position="34"/>
        <end position="43"/>
    </location>
</feature>
<comment type="caution">
    <text evidence="2">The sequence shown here is derived from an EMBL/GenBank/DDBJ whole genome shotgun (WGS) entry which is preliminary data.</text>
</comment>
<name>A0ABV5L415_9ACTN</name>
<sequence length="193" mass="19290">MSSPEQQPTPPPAPAEVSETSRGTAEEPALAPAGPLPALPDHPPTASASRWSRLSRGTVLAIGAGLGAAVVGACWAGVSLADGSEETFSTDGTLTVTGIGAGLDSGDPCTGTDGYSDIDFGAQVSVTDAAGTLVAKGGLGLGRKTELGCEFPFTVDDITPGSKFYTVEVSHRGGLTQTEDELRAGALAFTLGD</sequence>
<dbReference type="EMBL" id="JBHMDI010000008">
    <property type="protein sequence ID" value="MFB9346921.1"/>
    <property type="molecule type" value="Genomic_DNA"/>
</dbReference>
<feature type="compositionally biased region" description="Low complexity" evidence="1">
    <location>
        <begin position="15"/>
        <end position="33"/>
    </location>
</feature>
<proteinExistence type="predicted"/>
<evidence type="ECO:0000256" key="1">
    <source>
        <dbReference type="SAM" id="MobiDB-lite"/>
    </source>
</evidence>
<gene>
    <name evidence="2" type="ORF">ACFFUA_05495</name>
</gene>
<feature type="region of interest" description="Disordered" evidence="1">
    <location>
        <begin position="1"/>
        <end position="50"/>
    </location>
</feature>
<reference evidence="2 3" key="1">
    <citation type="submission" date="2024-09" db="EMBL/GenBank/DDBJ databases">
        <authorList>
            <person name="Sun Q."/>
            <person name="Mori K."/>
        </authorList>
    </citation>
    <scope>NUCLEOTIDE SEQUENCE [LARGE SCALE GENOMIC DNA]</scope>
    <source>
        <strain evidence="2 3">JCM 9767</strain>
    </source>
</reference>
<dbReference type="Proteomes" id="UP001589753">
    <property type="component" value="Unassembled WGS sequence"/>
</dbReference>
<dbReference type="RefSeq" id="WP_051843150.1">
    <property type="nucleotide sequence ID" value="NZ_JBHMDI010000008.1"/>
</dbReference>
<accession>A0ABV5L415</accession>
<protein>
    <submittedName>
        <fullName evidence="2">Uncharacterized protein</fullName>
    </submittedName>
</protein>
<keyword evidence="3" id="KW-1185">Reference proteome</keyword>
<organism evidence="2 3">
    <name type="scientific">Streptomyces heliomycini</name>
    <dbReference type="NCBI Taxonomy" id="284032"/>
    <lineage>
        <taxon>Bacteria</taxon>
        <taxon>Bacillati</taxon>
        <taxon>Actinomycetota</taxon>
        <taxon>Actinomycetes</taxon>
        <taxon>Kitasatosporales</taxon>
        <taxon>Streptomycetaceae</taxon>
        <taxon>Streptomyces</taxon>
    </lineage>
</organism>